<dbReference type="GO" id="GO:0031431">
    <property type="term" value="C:Dbf4-dependent protein kinase complex"/>
    <property type="evidence" value="ECO:0007669"/>
    <property type="project" value="TreeGrafter"/>
</dbReference>
<name>A0A5K3F275_MESCO</name>
<feature type="compositionally biased region" description="Low complexity" evidence="5">
    <location>
        <begin position="271"/>
        <end position="287"/>
    </location>
</feature>
<evidence type="ECO:0000256" key="2">
    <source>
        <dbReference type="ARBA" id="ARBA00022771"/>
    </source>
</evidence>
<feature type="region of interest" description="Disordered" evidence="5">
    <location>
        <begin position="1189"/>
        <end position="1356"/>
    </location>
</feature>
<evidence type="ECO:0000256" key="1">
    <source>
        <dbReference type="ARBA" id="ARBA00022723"/>
    </source>
</evidence>
<evidence type="ECO:0000256" key="4">
    <source>
        <dbReference type="PROSITE-ProRule" id="PRU00600"/>
    </source>
</evidence>
<feature type="compositionally biased region" description="Basic residues" evidence="5">
    <location>
        <begin position="1251"/>
        <end position="1262"/>
    </location>
</feature>
<feature type="compositionally biased region" description="Polar residues" evidence="5">
    <location>
        <begin position="1241"/>
        <end position="1250"/>
    </location>
</feature>
<feature type="region of interest" description="Disordered" evidence="5">
    <location>
        <begin position="614"/>
        <end position="639"/>
    </location>
</feature>
<feature type="compositionally biased region" description="Polar residues" evidence="5">
    <location>
        <begin position="1068"/>
        <end position="1077"/>
    </location>
</feature>
<feature type="compositionally biased region" description="Polar residues" evidence="5">
    <location>
        <begin position="288"/>
        <end position="309"/>
    </location>
</feature>
<feature type="compositionally biased region" description="Polar residues" evidence="5">
    <location>
        <begin position="1200"/>
        <end position="1209"/>
    </location>
</feature>
<feature type="region of interest" description="Disordered" evidence="5">
    <location>
        <begin position="58"/>
        <end position="112"/>
    </location>
</feature>
<dbReference type="WBParaSite" id="MCU_004965-RB">
    <property type="protein sequence ID" value="MCU_004965-RB"/>
    <property type="gene ID" value="MCU_004965"/>
</dbReference>
<feature type="domain" description="DBF4-type" evidence="6">
    <location>
        <begin position="353"/>
        <end position="402"/>
    </location>
</feature>
<proteinExistence type="predicted"/>
<protein>
    <submittedName>
        <fullName evidence="7">PHD-type domain-containing protein</fullName>
    </submittedName>
</protein>
<feature type="compositionally biased region" description="Basic and acidic residues" evidence="5">
    <location>
        <begin position="1051"/>
        <end position="1067"/>
    </location>
</feature>
<reference evidence="7" key="1">
    <citation type="submission" date="2019-11" db="UniProtKB">
        <authorList>
            <consortium name="WormBaseParasite"/>
        </authorList>
    </citation>
    <scope>IDENTIFICATION</scope>
</reference>
<feature type="compositionally biased region" description="Polar residues" evidence="5">
    <location>
        <begin position="58"/>
        <end position="75"/>
    </location>
</feature>
<feature type="region of interest" description="Disordered" evidence="5">
    <location>
        <begin position="839"/>
        <end position="878"/>
    </location>
</feature>
<keyword evidence="1" id="KW-0479">Metal-binding</keyword>
<feature type="region of interest" description="Disordered" evidence="5">
    <location>
        <begin position="271"/>
        <end position="353"/>
    </location>
</feature>
<dbReference type="InterPro" id="IPR038545">
    <property type="entry name" value="Znf_DBF_sf"/>
</dbReference>
<feature type="compositionally biased region" description="Low complexity" evidence="5">
    <location>
        <begin position="980"/>
        <end position="989"/>
    </location>
</feature>
<feature type="region of interest" description="Disordered" evidence="5">
    <location>
        <begin position="803"/>
        <end position="826"/>
    </location>
</feature>
<keyword evidence="3" id="KW-0862">Zinc</keyword>
<dbReference type="SMART" id="SM00586">
    <property type="entry name" value="ZnF_DBF"/>
    <property type="match status" value="1"/>
</dbReference>
<dbReference type="GO" id="GO:0008270">
    <property type="term" value="F:zinc ion binding"/>
    <property type="evidence" value="ECO:0007669"/>
    <property type="project" value="UniProtKB-KW"/>
</dbReference>
<dbReference type="InterPro" id="IPR051590">
    <property type="entry name" value="Replication_Regulatory_Kinase"/>
</dbReference>
<dbReference type="PANTHER" id="PTHR15375">
    <property type="entry name" value="ACTIVATOR OF S-PHASE KINASE-RELATED"/>
    <property type="match status" value="1"/>
</dbReference>
<dbReference type="Gene3D" id="6.10.250.3410">
    <property type="entry name" value="DBF zinc finger"/>
    <property type="match status" value="1"/>
</dbReference>
<feature type="compositionally biased region" description="Basic and acidic residues" evidence="5">
    <location>
        <begin position="1325"/>
        <end position="1334"/>
    </location>
</feature>
<sequence>MEITASGSRNAPLFGKKIYMHYETGTRPHKDLEKVLQLLKAEIVQFFDRKVDYVITNVPSSRIPPSSGASTPQSEKSLKENVDPALGSSSEKSQKSPYTPATPRLLTDAGYKPRGVTRGRAMLLAAAKTPKLSIASPSPIQSISEGRHFHDLLMRARQFGIKILTINAVKKWIRKLPEDIKEQLETGESPFLDFEANPEPDDPERDRICCVRHLTAPCIKIVDLNGRTRPYYMEETNYLGPLWQAILNPPPQLNRVRDSLSVCDAPALGPPQGAAAAAATPEGCTTPQASVGHNPSTNQITSLRTTQATKAGPGGGSRKHSQQVPIRRQSFGPRTPGKRKRPQPQPKTIRDGIAEPSGYCECCAVSYNNLYEHIHGKDHTQFAENPENFRSLDQFFSELPSMEEVLAKARAKFADSTASAATAPPDQSPVNIENQESARPPAGVPLPPTEAVMEPKSPQKKTSEGHPNEMMPDFHLIPPPPTPSVPQDYAINDTAAPQLFSDPENESDVGNPNDAVPTGAKSTSLLPSPTTQFVPNLVSTVFSLEPLSPPPGFADLPGSSPTEEAPNIVLPPPEAFADDCGFEVSEPGPCLRPPPPLIPIGDVRRDDHNIPIESTAPSPLFRLEPGDPDPTNPALTRSPSFCLPLIGDARAAASPSQKASVADGDPQSPPSDRVKGWQQAIGCLSVKSPTVSPSKRSGLKKPPPTNLSPILPKMRRRCGNCHRVHLPDELPLHLQLQLTVLFGAQVTCDGLGCNPSHNFLSSVVDLDDEDFAEPTQSGSPAQPDRVPEVDAALDIAAARLSPNSRAVDLEQRTSPSTGHSKAPLDGVVVGKTPIENLKNEVSPCRTSDDEQIGDNVFKGSPPQTTKLLSPKSGSHDSNLHVESHAKISILHGGPSAEGLVKKDGGLESHILPWSDIPRPSDLSDEEVSSFVRSTRQSFQDTTCLQLTRSPLAPDDDKVGISSELQTYLEASDDKSDKSALSRSSAALSPPEVPPPASKKPGTTEGGSGCDEEDDQSASSSPPSRISLRQGGSPIPRTKSRRRKVVILDLTDEGHEHGSLVERGESHEQSPVISQLDQGSKEAQAEFGNISEALGPQFEDSFHQSEVESGSTLRMSEEDTYVGQASSPEKMTALPRLPLRQPPNLGPAPSRLCSPRRASTVARQSISLSIQALFTPTKFDSGRLQLSAFEDDSSRGLSDWSVDSTSNDSTGKLVFRRMKRPETDLESPSRMSSALGADGSHHIQSSPTITNYHKKKHPRKKRSPVFTAKTDTDDPVPIPKKKRRNLSPSDSEHQPSCSSQTISRATSSSAAVSSKKRKRCVTGEEFESRDSIEKSHRSRSPRSPASLRSSKKPRKLS</sequence>
<evidence type="ECO:0000259" key="6">
    <source>
        <dbReference type="PROSITE" id="PS51265"/>
    </source>
</evidence>
<dbReference type="InterPro" id="IPR006572">
    <property type="entry name" value="Znf_DBF"/>
</dbReference>
<feature type="region of interest" description="Disordered" evidence="5">
    <location>
        <begin position="653"/>
        <end position="675"/>
    </location>
</feature>
<evidence type="ECO:0000313" key="7">
    <source>
        <dbReference type="WBParaSite" id="MCU_004965-RB"/>
    </source>
</evidence>
<feature type="compositionally biased region" description="Polar residues" evidence="5">
    <location>
        <begin position="861"/>
        <end position="872"/>
    </location>
</feature>
<feature type="compositionally biased region" description="Polar residues" evidence="5">
    <location>
        <begin position="428"/>
        <end position="437"/>
    </location>
</feature>
<feature type="compositionally biased region" description="Low complexity" evidence="5">
    <location>
        <begin position="1295"/>
        <end position="1312"/>
    </location>
</feature>
<feature type="compositionally biased region" description="Polar residues" evidence="5">
    <location>
        <begin position="87"/>
        <end position="99"/>
    </location>
</feature>
<dbReference type="GO" id="GO:1901987">
    <property type="term" value="P:regulation of cell cycle phase transition"/>
    <property type="evidence" value="ECO:0007669"/>
    <property type="project" value="TreeGrafter"/>
</dbReference>
<dbReference type="GO" id="GO:0010571">
    <property type="term" value="P:positive regulation of nuclear cell cycle DNA replication"/>
    <property type="evidence" value="ECO:0007669"/>
    <property type="project" value="TreeGrafter"/>
</dbReference>
<dbReference type="Pfam" id="PF07535">
    <property type="entry name" value="zf-DBF"/>
    <property type="match status" value="1"/>
</dbReference>
<dbReference type="FunFam" id="6.10.250.3410:FF:000001">
    <property type="entry name" value="Protein DBF4 homolog A"/>
    <property type="match status" value="1"/>
</dbReference>
<feature type="compositionally biased region" description="Low complexity" evidence="5">
    <location>
        <begin position="1016"/>
        <end position="1026"/>
    </location>
</feature>
<dbReference type="GO" id="GO:0043539">
    <property type="term" value="F:protein serine/threonine kinase activator activity"/>
    <property type="evidence" value="ECO:0007669"/>
    <property type="project" value="TreeGrafter"/>
</dbReference>
<feature type="region of interest" description="Disordered" evidence="5">
    <location>
        <begin position="969"/>
        <end position="1157"/>
    </location>
</feature>
<organism evidence="7">
    <name type="scientific">Mesocestoides corti</name>
    <name type="common">Flatworm</name>
    <dbReference type="NCBI Taxonomy" id="53468"/>
    <lineage>
        <taxon>Eukaryota</taxon>
        <taxon>Metazoa</taxon>
        <taxon>Spiralia</taxon>
        <taxon>Lophotrochozoa</taxon>
        <taxon>Platyhelminthes</taxon>
        <taxon>Cestoda</taxon>
        <taxon>Eucestoda</taxon>
        <taxon>Cyclophyllidea</taxon>
        <taxon>Mesocestoididae</taxon>
        <taxon>Mesocestoides</taxon>
    </lineage>
</organism>
<keyword evidence="2 4" id="KW-0863">Zinc-finger</keyword>
<dbReference type="PANTHER" id="PTHR15375:SF26">
    <property type="entry name" value="PROTEIN CHIFFON"/>
    <property type="match status" value="1"/>
</dbReference>
<evidence type="ECO:0000256" key="5">
    <source>
        <dbReference type="SAM" id="MobiDB-lite"/>
    </source>
</evidence>
<feature type="region of interest" description="Disordered" evidence="5">
    <location>
        <begin position="688"/>
        <end position="712"/>
    </location>
</feature>
<evidence type="ECO:0000256" key="3">
    <source>
        <dbReference type="ARBA" id="ARBA00022833"/>
    </source>
</evidence>
<dbReference type="GO" id="GO:0003676">
    <property type="term" value="F:nucleic acid binding"/>
    <property type="evidence" value="ECO:0007669"/>
    <property type="project" value="InterPro"/>
</dbReference>
<accession>A0A5K3F275</accession>
<feature type="region of interest" description="Disordered" evidence="5">
    <location>
        <begin position="417"/>
        <end position="528"/>
    </location>
</feature>
<dbReference type="PROSITE" id="PS51265">
    <property type="entry name" value="ZF_DBF4"/>
    <property type="match status" value="1"/>
</dbReference>